<dbReference type="InterPro" id="IPR016477">
    <property type="entry name" value="Fructo-/Ketosamine-3-kinase"/>
</dbReference>
<gene>
    <name evidence="3" type="ORF">BN869_000010823_1</name>
</gene>
<dbReference type="SUPFAM" id="SSF56112">
    <property type="entry name" value="Protein kinase-like (PK-like)"/>
    <property type="match status" value="1"/>
</dbReference>
<evidence type="ECO:0000256" key="2">
    <source>
        <dbReference type="ARBA" id="ARBA00048655"/>
    </source>
</evidence>
<name>A0A0B7KIV5_BIOOC</name>
<dbReference type="EC" id="2.7.1.172" evidence="1"/>
<protein>
    <recommendedName>
        <fullName evidence="1">protein-ribulosamine 3-kinase</fullName>
        <ecNumber evidence="1">2.7.1.172</ecNumber>
    </recommendedName>
</protein>
<dbReference type="PANTHER" id="PTHR12149">
    <property type="entry name" value="FRUCTOSAMINE 3 KINASE-RELATED PROTEIN"/>
    <property type="match status" value="1"/>
</dbReference>
<sequence length="305" mass="35048">MDNTITPRLADPAIIATAGLEPDQTVYMYPLKQSGYQDSFELFASFGEGRVGLLVKTGFGRYAKAKFRGDHASLIAINNALRGFAPHSFGHGRMAGDEDEFFIITELLNVVLDGPPATLGRRLSRMHSRPAPIHPVFEKPAYGFSVTTFCGEIPQDNTWKASWPQFYVENRLRPICRRIQGPRKRDSELEQQLERVINDVVPELFGRMHPKSLAPSLLHGNLLYSRRSRGQFFSFDNDAEEEVVLRPACFYGHREYELGAARVYGFPPAFFEEYHNHSPRNDPKEDWHWRVLLYELYHRLVVYAR</sequence>
<dbReference type="PANTHER" id="PTHR12149:SF8">
    <property type="entry name" value="PROTEIN-RIBULOSAMINE 3-KINASE"/>
    <property type="match status" value="1"/>
</dbReference>
<organism evidence="3">
    <name type="scientific">Bionectria ochroleuca</name>
    <name type="common">Gliocladium roseum</name>
    <dbReference type="NCBI Taxonomy" id="29856"/>
    <lineage>
        <taxon>Eukaryota</taxon>
        <taxon>Fungi</taxon>
        <taxon>Dikarya</taxon>
        <taxon>Ascomycota</taxon>
        <taxon>Pezizomycotina</taxon>
        <taxon>Sordariomycetes</taxon>
        <taxon>Hypocreomycetidae</taxon>
        <taxon>Hypocreales</taxon>
        <taxon>Bionectriaceae</taxon>
        <taxon>Clonostachys</taxon>
    </lineage>
</organism>
<comment type="catalytic activity">
    <reaction evidence="2">
        <text>N(6)-D-ribulosyl-L-lysyl-[protein] + ATP = N(6)-(3-O-phospho-D-ribulosyl)-L-lysyl-[protein] + ADP + H(+)</text>
        <dbReference type="Rhea" id="RHEA:48432"/>
        <dbReference type="Rhea" id="RHEA-COMP:12103"/>
        <dbReference type="Rhea" id="RHEA-COMP:12104"/>
        <dbReference type="ChEBI" id="CHEBI:15378"/>
        <dbReference type="ChEBI" id="CHEBI:30616"/>
        <dbReference type="ChEBI" id="CHEBI:90418"/>
        <dbReference type="ChEBI" id="CHEBI:90420"/>
        <dbReference type="ChEBI" id="CHEBI:456216"/>
        <dbReference type="EC" id="2.7.1.172"/>
    </reaction>
    <physiologicalReaction direction="left-to-right" evidence="2">
        <dbReference type="Rhea" id="RHEA:48433"/>
    </physiologicalReaction>
</comment>
<dbReference type="GO" id="GO:0102193">
    <property type="term" value="F:protein-ribulosamine 3-kinase activity"/>
    <property type="evidence" value="ECO:0007669"/>
    <property type="project" value="UniProtKB-EC"/>
</dbReference>
<accession>A0A0B7KIV5</accession>
<proteinExistence type="predicted"/>
<dbReference type="EMBL" id="CDPU01000045">
    <property type="protein sequence ID" value="CEO54765.1"/>
    <property type="molecule type" value="Genomic_DNA"/>
</dbReference>
<evidence type="ECO:0000313" key="3">
    <source>
        <dbReference type="EMBL" id="CEO54765.1"/>
    </source>
</evidence>
<dbReference type="AlphaFoldDB" id="A0A0B7KIV5"/>
<dbReference type="Pfam" id="PF03881">
    <property type="entry name" value="Fructosamin_kin"/>
    <property type="match status" value="1"/>
</dbReference>
<evidence type="ECO:0000256" key="1">
    <source>
        <dbReference type="ARBA" id="ARBA00011961"/>
    </source>
</evidence>
<dbReference type="InterPro" id="IPR011009">
    <property type="entry name" value="Kinase-like_dom_sf"/>
</dbReference>
<dbReference type="Gene3D" id="3.90.1200.10">
    <property type="match status" value="1"/>
</dbReference>
<reference evidence="3" key="1">
    <citation type="submission" date="2015-01" db="EMBL/GenBank/DDBJ databases">
        <authorList>
            <person name="Durling Mikael"/>
        </authorList>
    </citation>
    <scope>NUCLEOTIDE SEQUENCE</scope>
</reference>